<name>A0ACB9CWU9_CICIN</name>
<evidence type="ECO:0000313" key="1">
    <source>
        <dbReference type="EMBL" id="KAI3738680.1"/>
    </source>
</evidence>
<protein>
    <submittedName>
        <fullName evidence="1">Uncharacterized protein</fullName>
    </submittedName>
</protein>
<accession>A0ACB9CWU9</accession>
<reference evidence="2" key="1">
    <citation type="journal article" date="2022" name="Mol. Ecol. Resour.">
        <title>The genomes of chicory, endive, great burdock and yacon provide insights into Asteraceae palaeo-polyploidization history and plant inulin production.</title>
        <authorList>
            <person name="Fan W."/>
            <person name="Wang S."/>
            <person name="Wang H."/>
            <person name="Wang A."/>
            <person name="Jiang F."/>
            <person name="Liu H."/>
            <person name="Zhao H."/>
            <person name="Xu D."/>
            <person name="Zhang Y."/>
        </authorList>
    </citation>
    <scope>NUCLEOTIDE SEQUENCE [LARGE SCALE GENOMIC DNA]</scope>
    <source>
        <strain evidence="2">cv. Punajuju</strain>
    </source>
</reference>
<evidence type="ECO:0000313" key="2">
    <source>
        <dbReference type="Proteomes" id="UP001055811"/>
    </source>
</evidence>
<dbReference type="EMBL" id="CM042013">
    <property type="protein sequence ID" value="KAI3738680.1"/>
    <property type="molecule type" value="Genomic_DNA"/>
</dbReference>
<reference evidence="1 2" key="2">
    <citation type="journal article" date="2022" name="Mol. Ecol. Resour.">
        <title>The genomes of chicory, endive, great burdock and yacon provide insights into Asteraceae paleo-polyploidization history and plant inulin production.</title>
        <authorList>
            <person name="Fan W."/>
            <person name="Wang S."/>
            <person name="Wang H."/>
            <person name="Wang A."/>
            <person name="Jiang F."/>
            <person name="Liu H."/>
            <person name="Zhao H."/>
            <person name="Xu D."/>
            <person name="Zhang Y."/>
        </authorList>
    </citation>
    <scope>NUCLEOTIDE SEQUENCE [LARGE SCALE GENOMIC DNA]</scope>
    <source>
        <strain evidence="2">cv. Punajuju</strain>
        <tissue evidence="1">Leaves</tissue>
    </source>
</reference>
<comment type="caution">
    <text evidence="1">The sequence shown here is derived from an EMBL/GenBank/DDBJ whole genome shotgun (WGS) entry which is preliminary data.</text>
</comment>
<sequence length="144" mass="16389">MQRKGISSSCIHNRLLRLRKAVFAKWRSKRYKTQACIFKVGDDLLPTDPERSIIEVVPNSRSRSQIGETTTDGGLYEIFQQDYGPVGSPGFQSAHENFIISSAGYVVANLLLQLKDRHNGNILIDRFSPQNDMLFCIKLSRSKW</sequence>
<gene>
    <name evidence="1" type="ORF">L2E82_28767</name>
</gene>
<proteinExistence type="predicted"/>
<dbReference type="Proteomes" id="UP001055811">
    <property type="component" value="Linkage Group LG05"/>
</dbReference>
<organism evidence="1 2">
    <name type="scientific">Cichorium intybus</name>
    <name type="common">Chicory</name>
    <dbReference type="NCBI Taxonomy" id="13427"/>
    <lineage>
        <taxon>Eukaryota</taxon>
        <taxon>Viridiplantae</taxon>
        <taxon>Streptophyta</taxon>
        <taxon>Embryophyta</taxon>
        <taxon>Tracheophyta</taxon>
        <taxon>Spermatophyta</taxon>
        <taxon>Magnoliopsida</taxon>
        <taxon>eudicotyledons</taxon>
        <taxon>Gunneridae</taxon>
        <taxon>Pentapetalae</taxon>
        <taxon>asterids</taxon>
        <taxon>campanulids</taxon>
        <taxon>Asterales</taxon>
        <taxon>Asteraceae</taxon>
        <taxon>Cichorioideae</taxon>
        <taxon>Cichorieae</taxon>
        <taxon>Cichoriinae</taxon>
        <taxon>Cichorium</taxon>
    </lineage>
</organism>
<keyword evidence="2" id="KW-1185">Reference proteome</keyword>